<feature type="domain" description="Bacteriophage lambda Replication protein O N-terminal" evidence="1">
    <location>
        <begin position="134"/>
        <end position="226"/>
    </location>
</feature>
<dbReference type="Pfam" id="PF04492">
    <property type="entry name" value="Phage_rep_O"/>
    <property type="match status" value="1"/>
</dbReference>
<dbReference type="Gene3D" id="1.10.10.10">
    <property type="entry name" value="Winged helix-like DNA-binding domain superfamily/Winged helix DNA-binding domain"/>
    <property type="match status" value="2"/>
</dbReference>
<accession>A0ABR5SHH1</accession>
<dbReference type="InterPro" id="IPR006497">
    <property type="entry name" value="Phage_lambda_VrpO_N"/>
</dbReference>
<dbReference type="Proteomes" id="UP000060487">
    <property type="component" value="Unassembled WGS sequence"/>
</dbReference>
<keyword evidence="3" id="KW-1185">Reference proteome</keyword>
<protein>
    <recommendedName>
        <fullName evidence="1">Bacteriophage lambda Replication protein O N-terminal domain-containing protein</fullName>
    </recommendedName>
</protein>
<name>A0ABR5SHH1_9BACT</name>
<evidence type="ECO:0000313" key="2">
    <source>
        <dbReference type="EMBL" id="KWT87651.1"/>
    </source>
</evidence>
<evidence type="ECO:0000313" key="3">
    <source>
        <dbReference type="Proteomes" id="UP000060487"/>
    </source>
</evidence>
<gene>
    <name evidence="2" type="ORF">ASN18_1328</name>
</gene>
<dbReference type="InterPro" id="IPR036388">
    <property type="entry name" value="WH-like_DNA-bd_sf"/>
</dbReference>
<sequence>MIDEIDYTKGYTRVPHKIIRRVLMHVNFGAHESRIFWTIYLWSSFQEEFSWNSTYRILSKKAGLDYRNAFLSVKMLIDKNIVSASKSKTELRKTNFSINMIVKSWKVEFHEKKIQKQIKANLYNNTTDDIKYYTGYCRIPNTMMNGLISINFSARESRVFWTIISRTWSWRKPAYYISYREIANECAMDLHDTHTSIQHLIDKNIIISEPSKRKTNFAINQHADSWQNEVNRLKIGQKFRH</sequence>
<evidence type="ECO:0000259" key="1">
    <source>
        <dbReference type="Pfam" id="PF04492"/>
    </source>
</evidence>
<organism evidence="2 3">
    <name type="scientific">Candidatus Magnetominusculus xianensis</name>
    <dbReference type="NCBI Taxonomy" id="1748249"/>
    <lineage>
        <taxon>Bacteria</taxon>
        <taxon>Pseudomonadati</taxon>
        <taxon>Nitrospirota</taxon>
        <taxon>Nitrospiria</taxon>
        <taxon>Nitrospirales</taxon>
        <taxon>Nitrospiraceae</taxon>
        <taxon>Candidatus Magnetominusculus</taxon>
    </lineage>
</organism>
<dbReference type="EMBL" id="LNQR01000049">
    <property type="protein sequence ID" value="KWT87651.1"/>
    <property type="molecule type" value="Genomic_DNA"/>
</dbReference>
<proteinExistence type="predicted"/>
<comment type="caution">
    <text evidence="2">The sequence shown here is derived from an EMBL/GenBank/DDBJ whole genome shotgun (WGS) entry which is preliminary data.</text>
</comment>
<reference evidence="2 3" key="1">
    <citation type="submission" date="2015-11" db="EMBL/GenBank/DDBJ databases">
        <authorList>
            <person name="Lin W."/>
        </authorList>
    </citation>
    <scope>NUCLEOTIDE SEQUENCE [LARGE SCALE GENOMIC DNA]</scope>
    <source>
        <strain evidence="2 3">HCH-1</strain>
    </source>
</reference>